<evidence type="ECO:0000313" key="2">
    <source>
        <dbReference type="EMBL" id="SEH03111.1"/>
    </source>
</evidence>
<dbReference type="EMBL" id="FNVT01000033">
    <property type="protein sequence ID" value="SEH03111.1"/>
    <property type="molecule type" value="Genomic_DNA"/>
</dbReference>
<proteinExistence type="predicted"/>
<feature type="compositionally biased region" description="Basic and acidic residues" evidence="1">
    <location>
        <begin position="83"/>
        <end position="96"/>
    </location>
</feature>
<sequence length="254" mass="26840">MTSHAVGRENGSSAKDAILNVITLFASPSSVPGADAPSRQPQPGPPPKRRLPHRREIAVLFGARSPLLSSDRVPPMLVSRRQAPPEDPGHRTDRARPTSSGCSSKRLIRLGGTISSHFTLLGVHPDRVRPDRGCGGSRGEGDRRVHGRSSSLVRGPEEAGGADLLVARADERPATGVPDPRRVRAHLKPATSGTGGLRLRHALDPEGPQGAGIGDAATLVLPGGRVVAARQGPRSGHHVGRCRRAGRRPCRRRA</sequence>
<dbReference type="Proteomes" id="UP000236732">
    <property type="component" value="Unassembled WGS sequence"/>
</dbReference>
<feature type="region of interest" description="Disordered" evidence="1">
    <location>
        <begin position="129"/>
        <end position="159"/>
    </location>
</feature>
<organism evidence="2 3">
    <name type="scientific">Nonomuraea solani</name>
    <dbReference type="NCBI Taxonomy" id="1144553"/>
    <lineage>
        <taxon>Bacteria</taxon>
        <taxon>Bacillati</taxon>
        <taxon>Actinomycetota</taxon>
        <taxon>Actinomycetes</taxon>
        <taxon>Streptosporangiales</taxon>
        <taxon>Streptosporangiaceae</taxon>
        <taxon>Nonomuraea</taxon>
    </lineage>
</organism>
<accession>A0A1H6F170</accession>
<protein>
    <submittedName>
        <fullName evidence="2">Uncharacterized protein</fullName>
    </submittedName>
</protein>
<feature type="region of interest" description="Disordered" evidence="1">
    <location>
        <begin position="29"/>
        <end position="104"/>
    </location>
</feature>
<feature type="compositionally biased region" description="Basic residues" evidence="1">
    <location>
        <begin position="235"/>
        <end position="254"/>
    </location>
</feature>
<dbReference type="AlphaFoldDB" id="A0A1H6F170"/>
<reference evidence="2 3" key="1">
    <citation type="submission" date="2016-10" db="EMBL/GenBank/DDBJ databases">
        <authorList>
            <person name="de Groot N.N."/>
        </authorList>
    </citation>
    <scope>NUCLEOTIDE SEQUENCE [LARGE SCALE GENOMIC DNA]</scope>
    <source>
        <strain evidence="2 3">CGMCC 4.7037</strain>
    </source>
</reference>
<keyword evidence="3" id="KW-1185">Reference proteome</keyword>
<evidence type="ECO:0000256" key="1">
    <source>
        <dbReference type="SAM" id="MobiDB-lite"/>
    </source>
</evidence>
<feature type="region of interest" description="Disordered" evidence="1">
    <location>
        <begin position="228"/>
        <end position="254"/>
    </location>
</feature>
<name>A0A1H6F170_9ACTN</name>
<evidence type="ECO:0000313" key="3">
    <source>
        <dbReference type="Proteomes" id="UP000236732"/>
    </source>
</evidence>
<gene>
    <name evidence="2" type="ORF">SAMN05444920_13315</name>
</gene>